<dbReference type="InParanoid" id="A0A409X6N2"/>
<dbReference type="EMBL" id="NHYD01002494">
    <property type="protein sequence ID" value="PPQ86433.1"/>
    <property type="molecule type" value="Genomic_DNA"/>
</dbReference>
<keyword evidence="1" id="KW-0472">Membrane</keyword>
<dbReference type="Gene3D" id="3.40.50.300">
    <property type="entry name" value="P-loop containing nucleotide triphosphate hydrolases"/>
    <property type="match status" value="1"/>
</dbReference>
<dbReference type="OrthoDB" id="59699at2759"/>
<organism evidence="3 4">
    <name type="scientific">Psilocybe cyanescens</name>
    <dbReference type="NCBI Taxonomy" id="93625"/>
    <lineage>
        <taxon>Eukaryota</taxon>
        <taxon>Fungi</taxon>
        <taxon>Dikarya</taxon>
        <taxon>Basidiomycota</taxon>
        <taxon>Agaricomycotina</taxon>
        <taxon>Agaricomycetes</taxon>
        <taxon>Agaricomycetidae</taxon>
        <taxon>Agaricales</taxon>
        <taxon>Agaricineae</taxon>
        <taxon>Strophariaceae</taxon>
        <taxon>Psilocybe</taxon>
    </lineage>
</organism>
<gene>
    <name evidence="3" type="ORF">CVT25_008091</name>
</gene>
<proteinExistence type="predicted"/>
<dbReference type="SUPFAM" id="SSF52540">
    <property type="entry name" value="P-loop containing nucleoside triphosphate hydrolases"/>
    <property type="match status" value="1"/>
</dbReference>
<dbReference type="GO" id="GO:0005525">
    <property type="term" value="F:GTP binding"/>
    <property type="evidence" value="ECO:0007669"/>
    <property type="project" value="InterPro"/>
</dbReference>
<comment type="caution">
    <text evidence="3">The sequence shown here is derived from an EMBL/GenBank/DDBJ whole genome shotgun (WGS) entry which is preliminary data.</text>
</comment>
<reference evidence="3 4" key="1">
    <citation type="journal article" date="2018" name="Evol. Lett.">
        <title>Horizontal gene cluster transfer increased hallucinogenic mushroom diversity.</title>
        <authorList>
            <person name="Reynolds H.T."/>
            <person name="Vijayakumar V."/>
            <person name="Gluck-Thaler E."/>
            <person name="Korotkin H.B."/>
            <person name="Matheny P.B."/>
            <person name="Slot J.C."/>
        </authorList>
    </citation>
    <scope>NUCLEOTIDE SEQUENCE [LARGE SCALE GENOMIC DNA]</scope>
    <source>
        <strain evidence="3 4">2631</strain>
    </source>
</reference>
<sequence>MSANRQNPAKESKVKALGNRLKKSIGLGSYRTASPPATGQGSSGAMTVSAVEEAAKLRAKYKHFRILVIGRANAGKTTLLKRVCNTTEEPSIYNKGKNLRGTHDIRQAFTFKSNPKFIFHDSAGFEAGGEEELKAVMDFIEEGSKACEVNDQIHMIWYVFTIFILIFIGSTSNDSGSRFCFDPDVSRPLLDLEVKFFNENRKWNVPVVAIFMKFDDLISQVWDRNNTAEQNTMHALETLQEKFEQPLRRYQFPPQAYVQLEGLDKNESGHQKQIEVLMKQTAASINDLALKMLFVTVQQNNLNMCIGYAIKNIVYENITKLVCWLRCARSFKWLIHIKDNLILYAIIWFPHYYYVSEYAAAL</sequence>
<protein>
    <recommendedName>
        <fullName evidence="2">G domain-containing protein</fullName>
    </recommendedName>
</protein>
<evidence type="ECO:0000259" key="2">
    <source>
        <dbReference type="Pfam" id="PF01926"/>
    </source>
</evidence>
<keyword evidence="4" id="KW-1185">Reference proteome</keyword>
<name>A0A409X6N2_PSICY</name>
<feature type="transmembrane region" description="Helical" evidence="1">
    <location>
        <begin position="155"/>
        <end position="172"/>
    </location>
</feature>
<dbReference type="InterPro" id="IPR006073">
    <property type="entry name" value="GTP-bd"/>
</dbReference>
<dbReference type="Proteomes" id="UP000283269">
    <property type="component" value="Unassembled WGS sequence"/>
</dbReference>
<evidence type="ECO:0000313" key="4">
    <source>
        <dbReference type="Proteomes" id="UP000283269"/>
    </source>
</evidence>
<accession>A0A409X6N2</accession>
<keyword evidence="1" id="KW-1133">Transmembrane helix</keyword>
<evidence type="ECO:0000313" key="3">
    <source>
        <dbReference type="EMBL" id="PPQ86433.1"/>
    </source>
</evidence>
<feature type="domain" description="G" evidence="2">
    <location>
        <begin position="65"/>
        <end position="135"/>
    </location>
</feature>
<dbReference type="Pfam" id="PF01926">
    <property type="entry name" value="MMR_HSR1"/>
    <property type="match status" value="1"/>
</dbReference>
<dbReference type="AlphaFoldDB" id="A0A409X6N2"/>
<keyword evidence="1" id="KW-0812">Transmembrane</keyword>
<dbReference type="InterPro" id="IPR027417">
    <property type="entry name" value="P-loop_NTPase"/>
</dbReference>
<dbReference type="STRING" id="93625.A0A409X6N2"/>
<evidence type="ECO:0000256" key="1">
    <source>
        <dbReference type="SAM" id="Phobius"/>
    </source>
</evidence>